<dbReference type="AlphaFoldDB" id="A0A9X6NJE6"/>
<protein>
    <recommendedName>
        <fullName evidence="5">Secreted protein</fullName>
    </recommendedName>
</protein>
<evidence type="ECO:0000313" key="3">
    <source>
        <dbReference type="EMBL" id="OWA54329.1"/>
    </source>
</evidence>
<accession>A0A9X6NJE6</accession>
<comment type="caution">
    <text evidence="3">The sequence shown here is derived from an EMBL/GenBank/DDBJ whole genome shotgun (WGS) entry which is preliminary data.</text>
</comment>
<feature type="signal peptide" evidence="2">
    <location>
        <begin position="1"/>
        <end position="22"/>
    </location>
</feature>
<dbReference type="EMBL" id="MTYJ01000394">
    <property type="protein sequence ID" value="OWA54329.1"/>
    <property type="molecule type" value="Genomic_DNA"/>
</dbReference>
<name>A0A9X6NJE6_HYPEX</name>
<feature type="region of interest" description="Disordered" evidence="1">
    <location>
        <begin position="81"/>
        <end position="100"/>
    </location>
</feature>
<evidence type="ECO:0000256" key="1">
    <source>
        <dbReference type="SAM" id="MobiDB-lite"/>
    </source>
</evidence>
<organism evidence="3 4">
    <name type="scientific">Hypsibius exemplaris</name>
    <name type="common">Freshwater tardigrade</name>
    <dbReference type="NCBI Taxonomy" id="2072580"/>
    <lineage>
        <taxon>Eukaryota</taxon>
        <taxon>Metazoa</taxon>
        <taxon>Ecdysozoa</taxon>
        <taxon>Tardigrada</taxon>
        <taxon>Eutardigrada</taxon>
        <taxon>Parachela</taxon>
        <taxon>Hypsibioidea</taxon>
        <taxon>Hypsibiidae</taxon>
        <taxon>Hypsibius</taxon>
    </lineage>
</organism>
<dbReference type="Proteomes" id="UP000192578">
    <property type="component" value="Unassembled WGS sequence"/>
</dbReference>
<gene>
    <name evidence="3" type="ORF">BV898_18737</name>
</gene>
<evidence type="ECO:0008006" key="5">
    <source>
        <dbReference type="Google" id="ProtNLM"/>
    </source>
</evidence>
<proteinExistence type="predicted"/>
<evidence type="ECO:0000256" key="2">
    <source>
        <dbReference type="SAM" id="SignalP"/>
    </source>
</evidence>
<evidence type="ECO:0000313" key="4">
    <source>
        <dbReference type="Proteomes" id="UP000192578"/>
    </source>
</evidence>
<sequence>MEHLAIWSGILILLLYFSCLEGRSDLGGHSEGKQNIDGKDSRPFLRHSRAVAPSGGLRGGLCGTRLGCIRCICTPRPTVPSQTQMMTDGTHRMRPPGPRRQSKTFSFLIVSWMFPL</sequence>
<reference evidence="4" key="1">
    <citation type="submission" date="2017-01" db="EMBL/GenBank/DDBJ databases">
        <title>Comparative genomics of anhydrobiosis in the tardigrade Hypsibius dujardini.</title>
        <authorList>
            <person name="Yoshida Y."/>
            <person name="Koutsovoulos G."/>
            <person name="Laetsch D."/>
            <person name="Stevens L."/>
            <person name="Kumar S."/>
            <person name="Horikawa D."/>
            <person name="Ishino K."/>
            <person name="Komine S."/>
            <person name="Tomita M."/>
            <person name="Blaxter M."/>
            <person name="Arakawa K."/>
        </authorList>
    </citation>
    <scope>NUCLEOTIDE SEQUENCE [LARGE SCALE GENOMIC DNA]</scope>
    <source>
        <strain evidence="4">Z151</strain>
    </source>
</reference>
<keyword evidence="4" id="KW-1185">Reference proteome</keyword>
<keyword evidence="2" id="KW-0732">Signal</keyword>
<feature type="chain" id="PRO_5040905170" description="Secreted protein" evidence="2">
    <location>
        <begin position="23"/>
        <end position="116"/>
    </location>
</feature>